<dbReference type="InterPro" id="IPR038063">
    <property type="entry name" value="Transpep_catalytic_dom"/>
</dbReference>
<dbReference type="STRING" id="1120919.GCA_000429165_00568"/>
<evidence type="ECO:0000256" key="5">
    <source>
        <dbReference type="ARBA" id="ARBA00022984"/>
    </source>
</evidence>
<dbReference type="OrthoDB" id="7569468at2"/>
<evidence type="ECO:0000256" key="3">
    <source>
        <dbReference type="ARBA" id="ARBA00022679"/>
    </source>
</evidence>
<reference evidence="9 10" key="1">
    <citation type="submission" date="2019-07" db="EMBL/GenBank/DDBJ databases">
        <title>Whole genome shotgun sequence of Acetobacter nitrogenifigens NBRC 105050.</title>
        <authorList>
            <person name="Hosoyama A."/>
            <person name="Uohara A."/>
            <person name="Ohji S."/>
            <person name="Ichikawa N."/>
        </authorList>
    </citation>
    <scope>NUCLEOTIDE SEQUENCE [LARGE SCALE GENOMIC DNA]</scope>
    <source>
        <strain evidence="9 10">NBRC 105050</strain>
    </source>
</reference>
<comment type="pathway">
    <text evidence="1">Cell wall biogenesis; peptidoglycan biosynthesis.</text>
</comment>
<evidence type="ECO:0000256" key="4">
    <source>
        <dbReference type="ARBA" id="ARBA00022960"/>
    </source>
</evidence>
<evidence type="ECO:0000256" key="1">
    <source>
        <dbReference type="ARBA" id="ARBA00004752"/>
    </source>
</evidence>
<dbReference type="Gene3D" id="2.40.440.10">
    <property type="entry name" value="L,D-transpeptidase catalytic domain-like"/>
    <property type="match status" value="1"/>
</dbReference>
<dbReference type="GO" id="GO:0008360">
    <property type="term" value="P:regulation of cell shape"/>
    <property type="evidence" value="ECO:0007669"/>
    <property type="project" value="UniProtKB-KW"/>
</dbReference>
<keyword evidence="5" id="KW-0573">Peptidoglycan synthesis</keyword>
<keyword evidence="4" id="KW-0133">Cell shape</keyword>
<dbReference type="GO" id="GO:0004180">
    <property type="term" value="F:carboxypeptidase activity"/>
    <property type="evidence" value="ECO:0007669"/>
    <property type="project" value="UniProtKB-ARBA"/>
</dbReference>
<comment type="similarity">
    <text evidence="2">Belongs to the YkuD family.</text>
</comment>
<keyword evidence="10" id="KW-1185">Reference proteome</keyword>
<sequence>MVWIYNQASGELTRAGKFVEIGYSGHGDGKNKPSMQDKASIGPTPKGTYTFSAPFTHPHSGRYTMRLHPQTGTNTFGRSGFMIHGDSIRHPGEASEGCVIMSIKTRTQMWESGDHTLVVQ</sequence>
<dbReference type="GO" id="GO:0016740">
    <property type="term" value="F:transferase activity"/>
    <property type="evidence" value="ECO:0007669"/>
    <property type="project" value="UniProtKB-KW"/>
</dbReference>
<feature type="region of interest" description="Disordered" evidence="7">
    <location>
        <begin position="26"/>
        <end position="49"/>
    </location>
</feature>
<evidence type="ECO:0000313" key="9">
    <source>
        <dbReference type="EMBL" id="GEN58664.1"/>
    </source>
</evidence>
<evidence type="ECO:0000313" key="10">
    <source>
        <dbReference type="Proteomes" id="UP000321635"/>
    </source>
</evidence>
<comment type="caution">
    <text evidence="9">The sequence shown here is derived from an EMBL/GenBank/DDBJ whole genome shotgun (WGS) entry which is preliminary data.</text>
</comment>
<dbReference type="Pfam" id="PF10908">
    <property type="entry name" value="Tlde1_dom"/>
    <property type="match status" value="1"/>
</dbReference>
<accession>A0A511X6T6</accession>
<keyword evidence="6" id="KW-0961">Cell wall biogenesis/degradation</keyword>
<dbReference type="GO" id="GO:0009252">
    <property type="term" value="P:peptidoglycan biosynthetic process"/>
    <property type="evidence" value="ECO:0007669"/>
    <property type="project" value="UniProtKB-UniPathway"/>
</dbReference>
<dbReference type="EMBL" id="BJYF01000003">
    <property type="protein sequence ID" value="GEN58664.1"/>
    <property type="molecule type" value="Genomic_DNA"/>
</dbReference>
<dbReference type="RefSeq" id="WP_026396769.1">
    <property type="nucleotide sequence ID" value="NZ_AUBI01000002.1"/>
</dbReference>
<name>A0A511X6T6_9PROT</name>
<organism evidence="9 10">
    <name type="scientific">Acetobacter nitrogenifigens DSM 23921 = NBRC 105050</name>
    <dbReference type="NCBI Taxonomy" id="1120919"/>
    <lineage>
        <taxon>Bacteria</taxon>
        <taxon>Pseudomonadati</taxon>
        <taxon>Pseudomonadota</taxon>
        <taxon>Alphaproteobacteria</taxon>
        <taxon>Acetobacterales</taxon>
        <taxon>Acetobacteraceae</taxon>
        <taxon>Acetobacter</taxon>
    </lineage>
</organism>
<dbReference type="InterPro" id="IPR021225">
    <property type="entry name" value="Tlde1_dom"/>
</dbReference>
<protein>
    <recommendedName>
        <fullName evidence="8">Tlde1 domain-containing protein</fullName>
    </recommendedName>
</protein>
<dbReference type="UniPathway" id="UPA00219"/>
<proteinExistence type="inferred from homology"/>
<dbReference type="InterPro" id="IPR005490">
    <property type="entry name" value="LD_TPept_cat_dom"/>
</dbReference>
<dbReference type="Proteomes" id="UP000321635">
    <property type="component" value="Unassembled WGS sequence"/>
</dbReference>
<keyword evidence="3" id="KW-0808">Transferase</keyword>
<dbReference type="CDD" id="cd16913">
    <property type="entry name" value="YkuD_like"/>
    <property type="match status" value="1"/>
</dbReference>
<dbReference type="AlphaFoldDB" id="A0A511X6T6"/>
<evidence type="ECO:0000256" key="6">
    <source>
        <dbReference type="ARBA" id="ARBA00023316"/>
    </source>
</evidence>
<gene>
    <name evidence="9" type="ORF">ANI02nite_05480</name>
</gene>
<dbReference type="GO" id="GO:0071555">
    <property type="term" value="P:cell wall organization"/>
    <property type="evidence" value="ECO:0007669"/>
    <property type="project" value="UniProtKB-KW"/>
</dbReference>
<feature type="domain" description="Tlde1" evidence="8">
    <location>
        <begin position="22"/>
        <end position="111"/>
    </location>
</feature>
<evidence type="ECO:0000256" key="2">
    <source>
        <dbReference type="ARBA" id="ARBA00005992"/>
    </source>
</evidence>
<evidence type="ECO:0000259" key="8">
    <source>
        <dbReference type="Pfam" id="PF10908"/>
    </source>
</evidence>
<evidence type="ECO:0000256" key="7">
    <source>
        <dbReference type="SAM" id="MobiDB-lite"/>
    </source>
</evidence>